<dbReference type="SUPFAM" id="SSF49464">
    <property type="entry name" value="Carboxypeptidase regulatory domain-like"/>
    <property type="match status" value="2"/>
</dbReference>
<feature type="domain" description="NOMO second beta-sandwich" evidence="4">
    <location>
        <begin position="123"/>
        <end position="210"/>
    </location>
</feature>
<accession>A0A0R3UHP8</accession>
<dbReference type="Gene3D" id="2.60.40.1120">
    <property type="entry name" value="Carboxypeptidase-like, regulatory domain"/>
    <property type="match status" value="2"/>
</dbReference>
<dbReference type="InterPro" id="IPR008969">
    <property type="entry name" value="CarboxyPept-like_regulatory"/>
</dbReference>
<feature type="domain" description="NOMO sixth transthyretin-like" evidence="8">
    <location>
        <begin position="505"/>
        <end position="591"/>
    </location>
</feature>
<reference evidence="9 10" key="1">
    <citation type="submission" date="2018-10" db="EMBL/GenBank/DDBJ databases">
        <authorList>
            <consortium name="Pathogen Informatics"/>
        </authorList>
    </citation>
    <scope>NUCLEOTIDE SEQUENCE [LARGE SCALE GENOMIC DNA]</scope>
</reference>
<evidence type="ECO:0000313" key="10">
    <source>
        <dbReference type="Proteomes" id="UP000267029"/>
    </source>
</evidence>
<gene>
    <name evidence="9" type="ORF">MCOS_LOCUS6883</name>
</gene>
<dbReference type="PANTHER" id="PTHR23303:SF14">
    <property type="entry name" value="BOS COMPLEX SUBUNIT NOMO1-RELATED"/>
    <property type="match status" value="1"/>
</dbReference>
<evidence type="ECO:0000256" key="1">
    <source>
        <dbReference type="ARBA" id="ARBA00022729"/>
    </source>
</evidence>
<dbReference type="WBParaSite" id="MCU_002731-RB">
    <property type="protein sequence ID" value="MCU_002731-RB"/>
    <property type="gene ID" value="MCU_002731"/>
</dbReference>
<feature type="signal peptide" evidence="2">
    <location>
        <begin position="1"/>
        <end position="20"/>
    </location>
</feature>
<feature type="chain" id="PRO_5043132344" evidence="2">
    <location>
        <begin position="21"/>
        <end position="1307"/>
    </location>
</feature>
<dbReference type="Pfam" id="PF23194">
    <property type="entry name" value="NOMO_5th"/>
    <property type="match status" value="1"/>
</dbReference>
<dbReference type="EMBL" id="UXSR01005304">
    <property type="protein sequence ID" value="VDD80880.1"/>
    <property type="molecule type" value="Genomic_DNA"/>
</dbReference>
<evidence type="ECO:0000313" key="11">
    <source>
        <dbReference type="WBParaSite" id="MCU_002731-RB"/>
    </source>
</evidence>
<dbReference type="Proteomes" id="UP000267029">
    <property type="component" value="Unassembled WGS sequence"/>
</dbReference>
<feature type="domain" description="NOMO fifth transthyretin-like" evidence="7">
    <location>
        <begin position="422"/>
        <end position="504"/>
    </location>
</feature>
<dbReference type="InterPro" id="IPR055074">
    <property type="entry name" value="NOMO1-3_2nd"/>
</dbReference>
<dbReference type="GO" id="GO:0005789">
    <property type="term" value="C:endoplasmic reticulum membrane"/>
    <property type="evidence" value="ECO:0007669"/>
    <property type="project" value="TreeGrafter"/>
</dbReference>
<evidence type="ECO:0000259" key="7">
    <source>
        <dbReference type="Pfam" id="PF23194"/>
    </source>
</evidence>
<dbReference type="OrthoDB" id="10263633at2759"/>
<dbReference type="Pfam" id="PF23196">
    <property type="entry name" value="NOMO_6th"/>
    <property type="match status" value="1"/>
</dbReference>
<evidence type="ECO:0000256" key="2">
    <source>
        <dbReference type="SAM" id="SignalP"/>
    </source>
</evidence>
<dbReference type="InterPro" id="IPR056188">
    <property type="entry name" value="NOMO_6th"/>
</dbReference>
<keyword evidence="10" id="KW-1185">Reference proteome</keyword>
<protein>
    <submittedName>
        <fullName evidence="11">Nodal modulator 1</fullName>
    </submittedName>
</protein>
<evidence type="ECO:0000259" key="3">
    <source>
        <dbReference type="Pfam" id="PF22898"/>
    </source>
</evidence>
<evidence type="ECO:0000259" key="6">
    <source>
        <dbReference type="Pfam" id="PF23193"/>
    </source>
</evidence>
<dbReference type="Pfam" id="PF23192">
    <property type="entry name" value="NOMO_12th"/>
    <property type="match status" value="1"/>
</dbReference>
<dbReference type="InterPro" id="IPR055075">
    <property type="entry name" value="NOMO-like_N"/>
</dbReference>
<dbReference type="SUPFAM" id="SSF49478">
    <property type="entry name" value="Cna protein B-type domain"/>
    <property type="match status" value="1"/>
</dbReference>
<evidence type="ECO:0000259" key="5">
    <source>
        <dbReference type="Pfam" id="PF23192"/>
    </source>
</evidence>
<organism evidence="11">
    <name type="scientific">Mesocestoides corti</name>
    <name type="common">Flatworm</name>
    <dbReference type="NCBI Taxonomy" id="53468"/>
    <lineage>
        <taxon>Eukaryota</taxon>
        <taxon>Metazoa</taxon>
        <taxon>Spiralia</taxon>
        <taxon>Lophotrochozoa</taxon>
        <taxon>Platyhelminthes</taxon>
        <taxon>Cestoda</taxon>
        <taxon>Eucestoda</taxon>
        <taxon>Cyclophyllidea</taxon>
        <taxon>Mesocestoididae</taxon>
        <taxon>Mesocestoides</taxon>
    </lineage>
</organism>
<dbReference type="InterPro" id="IPR056189">
    <property type="entry name" value="NOMO_3rd"/>
</dbReference>
<proteinExistence type="predicted"/>
<keyword evidence="1 2" id="KW-0732">Signal</keyword>
<evidence type="ECO:0000259" key="4">
    <source>
        <dbReference type="Pfam" id="PF22904"/>
    </source>
</evidence>
<dbReference type="STRING" id="53468.A0A0R3UHP8"/>
<evidence type="ECO:0000259" key="8">
    <source>
        <dbReference type="Pfam" id="PF23196"/>
    </source>
</evidence>
<name>A0A0R3UHP8_MESCO</name>
<reference evidence="11" key="2">
    <citation type="submission" date="2019-11" db="UniProtKB">
        <authorList>
            <consortium name="WormBaseParasite"/>
        </authorList>
    </citation>
    <scope>IDENTIFICATION</scope>
</reference>
<dbReference type="Pfam" id="PF22898">
    <property type="entry name" value="NOMO1-like_1st"/>
    <property type="match status" value="1"/>
</dbReference>
<feature type="domain" description="NOMO third transthyretin-like" evidence="6">
    <location>
        <begin position="215"/>
        <end position="338"/>
    </location>
</feature>
<feature type="domain" description="NOMO-like N-terminal beta-sandwich" evidence="3">
    <location>
        <begin position="48"/>
        <end position="114"/>
    </location>
</feature>
<sequence length="1307" mass="139293">MAVSAFLVSALLTYSAIVSAQDASVHDFLVFGGSIKWHNSDASVKDFVSQLKVHVYSIPDETLRQVVPVLPNGAYSVVVTSKGRYRLRLSAPQGWNFLPIGGHEIDLNVDDQRNRMNYVFELAGFDVSGQVVTTGMTTGPPDLIVSIFSGNTVLVQTKTAADGAFTLSSVPPGNYVVVVGDHVSAGGLNDARASASITVSTSSLKIATPLVLQGHSLRSKVTFNGKGIANIPVLLLVPSSSELTVTDLEKFGCSKPSKLPDHVVPADLEGKVNPKVACQVVSSADGSFAFSRLAGGQYFLVAYHDSSLGIQSKHLTISPSFLSVNMEHVDRQLDPGFVVDSFRVVGGGVKHASGTPIPNAEVLVGGTSVTKTDSSGAFQLDVSAPSDYTLQISTPRMKFNPVKVPLTLATVTLPTFIPKEVEVCGRFLMPSGLKPNARLPTVEVTTGPSVEAAISKDGKSATFCFFLSPGKHVLRLAKSSTSVKFTPATLNVDLSSGPVKDLVFTQFQASAVGEVLCAHKCPVSQLAVRLSSKDALEPPLLAHVKAVEQDAGRATFSFTSLLPGTYSLELVVSDEMRPASGWCWASPGLRRRFTIIDRDLHQSPELVFRQTGYRLHVEAPLLDTGFGKSIEFKVMSSGTTNVTLATSKASFYQLTKPLSTICLPADSQSLVFEATAPCLHLGAPSPRSIQSAASEITIAGAPTTISIPVREVPVQAIVERFGGFTGGIRLPQLLVQARISDAVTNLSATWQTEGDLHVARAGLWAAPGDEVVFSVASTESSSDGDAAIHPLILPPTFTLRVPLALQRLDQSTYQSAESSASPTSSKPDETNCDAALAAAFGGSEHLTARFSMKPGFTFTGKVDPPVDKVLVNVYADASIVSAPPPNNAIDVATFTEAQLNAPPPSPGLTLVSRGLTDPQGVFRIGPFYFNPQPTGATPGSLLTLHLHKLGFEFHPKASGDWLTFSSQKLALVEIRAVSEDGLQPLPGTLISIIGSTLRDSKTTDASGFVQYIGLPPGEYYIQPTLKEYEFFVRKSGGTELGALMEHALSVVDGGSLSVGLIGRRIAYSLFGKVTSLSGHPEPDVVIEAKLLSVEAANALGSRPTFPSQYSNSSTACRGHSKDSSVVIPVEQATTGANGQFKLLGLLPGCPYSVTATRRDDAIGQRVSQSVPSAAIVKTSREDVHGLHFYLKPRVLMGMITATVDTTDEYLPSLSVVVYPVNQPNRHVIRHSFATDSRFFMLTGKQIEQLVGDTYTIALETNLGHDTRHRATNEKFTFKVTEESSGAHQHFNFAFRPHPEFTSAVTRV</sequence>
<dbReference type="InterPro" id="IPR056191">
    <property type="entry name" value="NOMO_12th"/>
</dbReference>
<dbReference type="PANTHER" id="PTHR23303">
    <property type="entry name" value="CARBOXYPEPTIDASE REGULATORY REGION-CONTAINING"/>
    <property type="match status" value="1"/>
</dbReference>
<feature type="domain" description="NOMO C-terminal transthyretin-like" evidence="5">
    <location>
        <begin position="1197"/>
        <end position="1296"/>
    </location>
</feature>
<dbReference type="InterPro" id="IPR056190">
    <property type="entry name" value="NOMO_5th"/>
</dbReference>
<dbReference type="Pfam" id="PF22904">
    <property type="entry name" value="NOMO1-like_2nd"/>
    <property type="match status" value="1"/>
</dbReference>
<dbReference type="Pfam" id="PF23193">
    <property type="entry name" value="NOMO_3rd"/>
    <property type="match status" value="1"/>
</dbReference>
<dbReference type="InterPro" id="IPR051417">
    <property type="entry name" value="SDr/BOS_complex"/>
</dbReference>
<evidence type="ECO:0000313" key="9">
    <source>
        <dbReference type="EMBL" id="VDD80880.1"/>
    </source>
</evidence>